<reference evidence="3 4" key="1">
    <citation type="submission" date="2015-11" db="EMBL/GenBank/DDBJ databases">
        <authorList>
            <person name="Zhang Y."/>
            <person name="Guo Z."/>
        </authorList>
    </citation>
    <scope>NUCLEOTIDE SEQUENCE [LARGE SCALE GENOMIC DNA]</scope>
    <source>
        <strain evidence="3 4">KCTC 32221</strain>
    </source>
</reference>
<proteinExistence type="predicted"/>
<keyword evidence="4" id="KW-1185">Reference proteome</keyword>
<name>A0A0S2KF20_9GAMM</name>
<feature type="region of interest" description="Disordered" evidence="1">
    <location>
        <begin position="463"/>
        <end position="482"/>
    </location>
</feature>
<evidence type="ECO:0000313" key="3">
    <source>
        <dbReference type="EMBL" id="ALO46940.1"/>
    </source>
</evidence>
<dbReference type="InterPro" id="IPR021730">
    <property type="entry name" value="YdbH"/>
</dbReference>
<dbReference type="STRING" id="1249552.PS2015_2305"/>
<keyword evidence="2" id="KW-0472">Membrane</keyword>
<dbReference type="AlphaFoldDB" id="A0A0S2KF20"/>
<dbReference type="Proteomes" id="UP000065641">
    <property type="component" value="Chromosome"/>
</dbReference>
<feature type="transmembrane region" description="Helical" evidence="2">
    <location>
        <begin position="12"/>
        <end position="34"/>
    </location>
</feature>
<organism evidence="3 4">
    <name type="scientific">Pseudohongiella spirulinae</name>
    <dbReference type="NCBI Taxonomy" id="1249552"/>
    <lineage>
        <taxon>Bacteria</taxon>
        <taxon>Pseudomonadati</taxon>
        <taxon>Pseudomonadota</taxon>
        <taxon>Gammaproteobacteria</taxon>
        <taxon>Pseudomonadales</taxon>
        <taxon>Pseudohongiellaceae</taxon>
        <taxon>Pseudohongiella</taxon>
    </lineage>
</organism>
<dbReference type="KEGG" id="pspi:PS2015_2305"/>
<evidence type="ECO:0000256" key="1">
    <source>
        <dbReference type="SAM" id="MobiDB-lite"/>
    </source>
</evidence>
<dbReference type="Pfam" id="PF11739">
    <property type="entry name" value="YdbH-like"/>
    <property type="match status" value="1"/>
</dbReference>
<keyword evidence="2" id="KW-1133">Transmembrane helix</keyword>
<keyword evidence="2" id="KW-0812">Transmembrane</keyword>
<evidence type="ECO:0000256" key="2">
    <source>
        <dbReference type="SAM" id="Phobius"/>
    </source>
</evidence>
<dbReference type="EMBL" id="CP013189">
    <property type="protein sequence ID" value="ALO46940.1"/>
    <property type="molecule type" value="Genomic_DNA"/>
</dbReference>
<accession>A0A0S2KF20</accession>
<evidence type="ECO:0000313" key="4">
    <source>
        <dbReference type="Proteomes" id="UP000065641"/>
    </source>
</evidence>
<feature type="compositionally biased region" description="Polar residues" evidence="1">
    <location>
        <begin position="473"/>
        <end position="482"/>
    </location>
</feature>
<protein>
    <submittedName>
        <fullName evidence="3">Uncharacterized protein</fullName>
    </submittedName>
</protein>
<gene>
    <name evidence="3" type="ORF">PS2015_2305</name>
</gene>
<sequence length="562" mass="61628">MSEHVSRKTIKTLSGITMTLLVVMLTALVLTTLWTNNRHLLLVVANNAVQPYGLIVDRMDNLTFRQSSFAIDNITLRHPASGLSLQLQNLILEPGFNGSGRLTARLDPFYVRWSGNLTDGALDQELRIDDLRAEIPSSSLECDRQYQCQVSIAGQGYVTIGKLSYDGIGLSQASAYWQAPLSLAYDSERGWLLEDLQTESQFRISNFQSHSLSANLSDFQFQQTVTLGRQLLDADLRMSLDSKQILSAQFTQNLQSGNGNGKFALDALKFDSKLTLSRLLPSLPQDIDVVDGQLLANGSLTWRWTDSQLSEVHGPITLMAQSLSGYVDDSVFTRLGWHAPLFLKSDGTVESRDTVSVALAGLDIGVTLTDINTRARFDTASRTLELDRPSISIFGGTVSAPGLSWQAEQTSDIELQLRDIDIADVLSLTAYEAVSATGILNGELPVRLSGTQATITEGRIRAAPPGGTISYRHPSQTSGNDNTDLVFRALQRYNYDTLDMQVDLLTNGDLILNTALQGSSPMLNDGQRINLNLNITDNIPALLNSLQAGRSVTETLMRRLND</sequence>